<dbReference type="RefSeq" id="WP_123562229.1">
    <property type="nucleotide sequence ID" value="NZ_RJVJ01000002.1"/>
</dbReference>
<sequence length="173" mass="19847">MRISGEEFGGLFNSFQREAFRLETLDDYTGSSKAESIRAFLAGEAQPEDYNQEWAEEVRANVQSGKRMYRVHILSRPLTPYLRFELGWGYTKNARSGEEFFILDTTDRPNPLEGVPDFWVFDETAVVTMEYGPGGSFVGADSQPDAAEYLEYRDAALSYAEPFAEWWERYGNE</sequence>
<protein>
    <recommendedName>
        <fullName evidence="1">DUF6879 domain-containing protein</fullName>
    </recommendedName>
</protein>
<dbReference type="AlphaFoldDB" id="A0A8G1UC04"/>
<organism evidence="2 3">
    <name type="scientific">Kitasatospora cineracea</name>
    <dbReference type="NCBI Taxonomy" id="88074"/>
    <lineage>
        <taxon>Bacteria</taxon>
        <taxon>Bacillati</taxon>
        <taxon>Actinomycetota</taxon>
        <taxon>Actinomycetes</taxon>
        <taxon>Kitasatosporales</taxon>
        <taxon>Streptomycetaceae</taxon>
        <taxon>Kitasatospora</taxon>
    </lineage>
</organism>
<evidence type="ECO:0000313" key="3">
    <source>
        <dbReference type="Proteomes" id="UP000267408"/>
    </source>
</evidence>
<accession>A0A8G1UC04</accession>
<proteinExistence type="predicted"/>
<evidence type="ECO:0000313" key="2">
    <source>
        <dbReference type="EMBL" id="ROR37955.1"/>
    </source>
</evidence>
<name>A0A8G1UC04_9ACTN</name>
<dbReference type="OrthoDB" id="3821358at2"/>
<reference evidence="2 3" key="1">
    <citation type="submission" date="2018-11" db="EMBL/GenBank/DDBJ databases">
        <title>Sequencing the genomes of 1000 actinobacteria strains.</title>
        <authorList>
            <person name="Klenk H.-P."/>
        </authorList>
    </citation>
    <scope>NUCLEOTIDE SEQUENCE [LARGE SCALE GENOMIC DNA]</scope>
    <source>
        <strain evidence="2 3">DSM 44780</strain>
    </source>
</reference>
<dbReference type="InterPro" id="IPR049244">
    <property type="entry name" value="DUF6879"/>
</dbReference>
<dbReference type="Pfam" id="PF21806">
    <property type="entry name" value="DUF6879"/>
    <property type="match status" value="1"/>
</dbReference>
<dbReference type="Proteomes" id="UP000267408">
    <property type="component" value="Unassembled WGS sequence"/>
</dbReference>
<comment type="caution">
    <text evidence="2">The sequence shown here is derived from an EMBL/GenBank/DDBJ whole genome shotgun (WGS) entry which is preliminary data.</text>
</comment>
<dbReference type="EMBL" id="RJVJ01000002">
    <property type="protein sequence ID" value="ROR37955.1"/>
    <property type="molecule type" value="Genomic_DNA"/>
</dbReference>
<gene>
    <name evidence="2" type="ORF">EDD39_6116</name>
</gene>
<evidence type="ECO:0000259" key="1">
    <source>
        <dbReference type="Pfam" id="PF21806"/>
    </source>
</evidence>
<feature type="domain" description="DUF6879" evidence="1">
    <location>
        <begin position="6"/>
        <end position="167"/>
    </location>
</feature>